<proteinExistence type="predicted"/>
<keyword evidence="2" id="KW-1185">Reference proteome</keyword>
<gene>
    <name evidence="1" type="ORF">L2E82_47517</name>
</gene>
<reference evidence="2" key="1">
    <citation type="journal article" date="2022" name="Mol. Ecol. Resour.">
        <title>The genomes of chicory, endive, great burdock and yacon provide insights into Asteraceae palaeo-polyploidization history and plant inulin production.</title>
        <authorList>
            <person name="Fan W."/>
            <person name="Wang S."/>
            <person name="Wang H."/>
            <person name="Wang A."/>
            <person name="Jiang F."/>
            <person name="Liu H."/>
            <person name="Zhao H."/>
            <person name="Xu D."/>
            <person name="Zhang Y."/>
        </authorList>
    </citation>
    <scope>NUCLEOTIDE SEQUENCE [LARGE SCALE GENOMIC DNA]</scope>
    <source>
        <strain evidence="2">cv. Punajuju</strain>
    </source>
</reference>
<reference evidence="1 2" key="2">
    <citation type="journal article" date="2022" name="Mol. Ecol. Resour.">
        <title>The genomes of chicory, endive, great burdock and yacon provide insights into Asteraceae paleo-polyploidization history and plant inulin production.</title>
        <authorList>
            <person name="Fan W."/>
            <person name="Wang S."/>
            <person name="Wang H."/>
            <person name="Wang A."/>
            <person name="Jiang F."/>
            <person name="Liu H."/>
            <person name="Zhao H."/>
            <person name="Xu D."/>
            <person name="Zhang Y."/>
        </authorList>
    </citation>
    <scope>NUCLEOTIDE SEQUENCE [LARGE SCALE GENOMIC DNA]</scope>
    <source>
        <strain evidence="2">cv. Punajuju</strain>
        <tissue evidence="1">Leaves</tissue>
    </source>
</reference>
<dbReference type="EMBL" id="CM042017">
    <property type="protein sequence ID" value="KAI3689556.1"/>
    <property type="molecule type" value="Genomic_DNA"/>
</dbReference>
<accession>A0ACB8YVU4</accession>
<evidence type="ECO:0000313" key="1">
    <source>
        <dbReference type="EMBL" id="KAI3689556.1"/>
    </source>
</evidence>
<sequence>MFKSARWRSDKNKFKGVFKLQFHATQLTQLEGDALMISVVPADVGKPTSRLEKSKVQDGNCYWEKPLYETVKFSQDQRTGKIHEKIYYFIVAKDSSRFGGVGEVSIDFASYVEATKISSLSLPLKNANFAAILHVSVERVQGSFDREIDGSENASHHDRSLMRHFSNGNLEGSIRRNPTEDDVASNGSNIMFSRSDSSSTLDSPHEYKPKNTKPTRAPSIKEDKSLQWDWLNGSNPKLSTDDSSTSTLGETSEEGSSDAIIQKLKAEVVTLTRQVDLSELELQTLRKQIMKEIKKGNELSREVASLKEERNAYQNRTEEVKVKVKAKVKDDPWDLLDELQQELNREKNSNSNLRIQLQKSQELNTELALALEMSKSKSKSKSIGSNDDDEQRALEEIVKEHSGVKETYLLEQKIIDLYGEIELYKRDKDELEIQMEQIALDYEILKQENHEINYKLERSQLEEQLKMQYECSPYTTVNEHESQIESLENEIKSKSKTIKDLETHVKNLEEEIENQEHRFEVDLEDVTRVKIEQEKRAIRAEENLRKMRLQNVNLAARLQEELKRLSQKMDCAFEVNEKAAMKAVMEADKLRVEKRVLEGIIVKVKEDLRDFGDRFEEKVVAFLEEMSRKSKQLEKMKDQIENMKENWRVNGRMQNLEGEGFDGNLFLHKQKDLQVEIEEFERKLDGLVQKTENLQVDGNLKSEDHHM</sequence>
<protein>
    <submittedName>
        <fullName evidence="1">Uncharacterized protein</fullName>
    </submittedName>
</protein>
<comment type="caution">
    <text evidence="1">The sequence shown here is derived from an EMBL/GenBank/DDBJ whole genome shotgun (WGS) entry which is preliminary data.</text>
</comment>
<dbReference type="Proteomes" id="UP001055811">
    <property type="component" value="Linkage Group LG09"/>
</dbReference>
<name>A0ACB8YVU4_CICIN</name>
<organism evidence="1 2">
    <name type="scientific">Cichorium intybus</name>
    <name type="common">Chicory</name>
    <dbReference type="NCBI Taxonomy" id="13427"/>
    <lineage>
        <taxon>Eukaryota</taxon>
        <taxon>Viridiplantae</taxon>
        <taxon>Streptophyta</taxon>
        <taxon>Embryophyta</taxon>
        <taxon>Tracheophyta</taxon>
        <taxon>Spermatophyta</taxon>
        <taxon>Magnoliopsida</taxon>
        <taxon>eudicotyledons</taxon>
        <taxon>Gunneridae</taxon>
        <taxon>Pentapetalae</taxon>
        <taxon>asterids</taxon>
        <taxon>campanulids</taxon>
        <taxon>Asterales</taxon>
        <taxon>Asteraceae</taxon>
        <taxon>Cichorioideae</taxon>
        <taxon>Cichorieae</taxon>
        <taxon>Cichoriinae</taxon>
        <taxon>Cichorium</taxon>
    </lineage>
</organism>
<evidence type="ECO:0000313" key="2">
    <source>
        <dbReference type="Proteomes" id="UP001055811"/>
    </source>
</evidence>